<evidence type="ECO:0000256" key="2">
    <source>
        <dbReference type="SAM" id="SignalP"/>
    </source>
</evidence>
<dbReference type="Proteomes" id="UP000215224">
    <property type="component" value="Chromosome"/>
</dbReference>
<feature type="signal peptide" evidence="2">
    <location>
        <begin position="1"/>
        <end position="19"/>
    </location>
</feature>
<evidence type="ECO:0000256" key="1">
    <source>
        <dbReference type="SAM" id="Coils"/>
    </source>
</evidence>
<dbReference type="EMBL" id="CP018866">
    <property type="protein sequence ID" value="AST90746.1"/>
    <property type="molecule type" value="Genomic_DNA"/>
</dbReference>
<keyword evidence="5" id="KW-1185">Reference proteome</keyword>
<evidence type="ECO:0000259" key="3">
    <source>
        <dbReference type="PROSITE" id="PS50234"/>
    </source>
</evidence>
<dbReference type="Gene3D" id="3.40.50.410">
    <property type="entry name" value="von Willebrand factor, type A domain"/>
    <property type="match status" value="1"/>
</dbReference>
<organism evidence="4 5">
    <name type="scientific">Sutcliffiella cohnii</name>
    <dbReference type="NCBI Taxonomy" id="33932"/>
    <lineage>
        <taxon>Bacteria</taxon>
        <taxon>Bacillati</taxon>
        <taxon>Bacillota</taxon>
        <taxon>Bacilli</taxon>
        <taxon>Bacillales</taxon>
        <taxon>Bacillaceae</taxon>
        <taxon>Sutcliffiella</taxon>
    </lineage>
</organism>
<dbReference type="SMART" id="SM00327">
    <property type="entry name" value="VWA"/>
    <property type="match status" value="1"/>
</dbReference>
<feature type="chain" id="PRO_5038358120" description="VWFA domain-containing protein" evidence="2">
    <location>
        <begin position="20"/>
        <end position="474"/>
    </location>
</feature>
<dbReference type="STRING" id="1314751.GCA_001591425_00664"/>
<dbReference type="KEGG" id="bcoh:BC6307_05335"/>
<dbReference type="InterPro" id="IPR036465">
    <property type="entry name" value="vWFA_dom_sf"/>
</dbReference>
<evidence type="ECO:0000313" key="5">
    <source>
        <dbReference type="Proteomes" id="UP000215224"/>
    </source>
</evidence>
<dbReference type="SUPFAM" id="SSF53300">
    <property type="entry name" value="vWA-like"/>
    <property type="match status" value="1"/>
</dbReference>
<reference evidence="4 5" key="1">
    <citation type="submission" date="2016-12" db="EMBL/GenBank/DDBJ databases">
        <title>The whole genome sequencing and assembly of Bacillus cohnii DSM 6307T strain.</title>
        <authorList>
            <person name="Lee Y.-J."/>
            <person name="Yi H."/>
            <person name="Bahn Y.-S."/>
            <person name="Kim J.F."/>
            <person name="Lee D.-W."/>
        </authorList>
    </citation>
    <scope>NUCLEOTIDE SEQUENCE [LARGE SCALE GENOMIC DNA]</scope>
    <source>
        <strain evidence="4 5">DSM 6307</strain>
    </source>
</reference>
<dbReference type="InterPro" id="IPR002035">
    <property type="entry name" value="VWF_A"/>
</dbReference>
<dbReference type="RefSeq" id="WP_066412043.1">
    <property type="nucleotide sequence ID" value="NZ_CP018866.1"/>
</dbReference>
<feature type="coiled-coil region" evidence="1">
    <location>
        <begin position="424"/>
        <end position="473"/>
    </location>
</feature>
<protein>
    <recommendedName>
        <fullName evidence="3">VWFA domain-containing protein</fullName>
    </recommendedName>
</protein>
<dbReference type="Pfam" id="PF00092">
    <property type="entry name" value="VWA"/>
    <property type="match status" value="1"/>
</dbReference>
<proteinExistence type="predicted"/>
<dbReference type="AlphaFoldDB" id="A0A223KMX0"/>
<dbReference type="PROSITE" id="PS51257">
    <property type="entry name" value="PROKAR_LIPOPROTEIN"/>
    <property type="match status" value="1"/>
</dbReference>
<accession>A0A223KMX0</accession>
<dbReference type="PROSITE" id="PS50234">
    <property type="entry name" value="VWFA"/>
    <property type="match status" value="1"/>
</dbReference>
<name>A0A223KMX0_9BACI</name>
<evidence type="ECO:0000313" key="4">
    <source>
        <dbReference type="EMBL" id="AST90746.1"/>
    </source>
</evidence>
<keyword evidence="1" id="KW-0175">Coiled coil</keyword>
<sequence>MKRFFTVLLIIFIVGCSNDAENNTNDITAKNDSEEAVTVDTTETEEKSSILVTIDSVSTDVTIENIKQQSAGILTETISYEEETERVLWGLSDLDPALHTKMEASILEVANETEDPKTLVKALLYYVGSPSFQQIVEELENYEPNFNEPLLPRPERVQEGEVVEGESYSYILLDASSSMLLDSQGRQRMDIAREAVESFAKTIGETSQVSLVAFGHKGDQSNGGKELSCAGIEEVYPLGSYDGESFHEAVSSVEAKGWTPLAAAIEKANELSTKVTGNITIYIVSDGVETCDGDPVKAAKSFVESNNDENRTVNIIGFQVDQDAEKQLAEVADAGNGKYFSANNGEELLSTIEYEWLPSLLELAWAPINLAPDGWEVFRKVEEVSTLSNHWTAAIMRENHRLRTGVKILENEGNISSEIIGQVNELLDAREQQLNSLNVELREEKIAIINEKAAEIRERVEEWVQEMHELKKGN</sequence>
<feature type="domain" description="VWFA" evidence="3">
    <location>
        <begin position="168"/>
        <end position="357"/>
    </location>
</feature>
<gene>
    <name evidence="4" type="ORF">BC6307_05335</name>
</gene>
<keyword evidence="2" id="KW-0732">Signal</keyword>